<evidence type="ECO:0000256" key="3">
    <source>
        <dbReference type="ARBA" id="ARBA00023242"/>
    </source>
</evidence>
<dbReference type="InterPro" id="IPR017930">
    <property type="entry name" value="Myb_dom"/>
</dbReference>
<proteinExistence type="predicted"/>
<feature type="region of interest" description="Disordered" evidence="4">
    <location>
        <begin position="662"/>
        <end position="753"/>
    </location>
</feature>
<dbReference type="GO" id="GO:0005634">
    <property type="term" value="C:nucleus"/>
    <property type="evidence" value="ECO:0007669"/>
    <property type="project" value="UniProtKB-SubCell"/>
</dbReference>
<dbReference type="GO" id="GO:0003700">
    <property type="term" value="F:DNA-binding transcription factor activity"/>
    <property type="evidence" value="ECO:0007669"/>
    <property type="project" value="TreeGrafter"/>
</dbReference>
<feature type="domain" description="HTH myb-type" evidence="6">
    <location>
        <begin position="823"/>
        <end position="871"/>
    </location>
</feature>
<gene>
    <name evidence="7" type="ORF">LTR82_011036</name>
</gene>
<dbReference type="EMBL" id="JASUXU010000039">
    <property type="protein sequence ID" value="KAK0318046.1"/>
    <property type="molecule type" value="Genomic_DNA"/>
</dbReference>
<dbReference type="InterPro" id="IPR051651">
    <property type="entry name" value="DMTF1_DNA-bind_reg"/>
</dbReference>
<feature type="region of interest" description="Disordered" evidence="4">
    <location>
        <begin position="1126"/>
        <end position="1200"/>
    </location>
</feature>
<feature type="region of interest" description="Disordered" evidence="4">
    <location>
        <begin position="211"/>
        <end position="340"/>
    </location>
</feature>
<organism evidence="7 8">
    <name type="scientific">Friedmanniomyces endolithicus</name>
    <dbReference type="NCBI Taxonomy" id="329885"/>
    <lineage>
        <taxon>Eukaryota</taxon>
        <taxon>Fungi</taxon>
        <taxon>Dikarya</taxon>
        <taxon>Ascomycota</taxon>
        <taxon>Pezizomycotina</taxon>
        <taxon>Dothideomycetes</taxon>
        <taxon>Dothideomycetidae</taxon>
        <taxon>Mycosphaerellales</taxon>
        <taxon>Teratosphaeriaceae</taxon>
        <taxon>Friedmanniomyces</taxon>
    </lineage>
</organism>
<feature type="compositionally biased region" description="Basic residues" evidence="4">
    <location>
        <begin position="1152"/>
        <end position="1164"/>
    </location>
</feature>
<feature type="compositionally biased region" description="Basic and acidic residues" evidence="4">
    <location>
        <begin position="292"/>
        <end position="303"/>
    </location>
</feature>
<dbReference type="Proteomes" id="UP001168146">
    <property type="component" value="Unassembled WGS sequence"/>
</dbReference>
<evidence type="ECO:0000313" key="8">
    <source>
        <dbReference type="Proteomes" id="UP001168146"/>
    </source>
</evidence>
<evidence type="ECO:0008006" key="9">
    <source>
        <dbReference type="Google" id="ProtNLM"/>
    </source>
</evidence>
<evidence type="ECO:0000256" key="4">
    <source>
        <dbReference type="SAM" id="MobiDB-lite"/>
    </source>
</evidence>
<feature type="compositionally biased region" description="Polar residues" evidence="4">
    <location>
        <begin position="1191"/>
        <end position="1200"/>
    </location>
</feature>
<dbReference type="Pfam" id="PF00249">
    <property type="entry name" value="Myb_DNA-binding"/>
    <property type="match status" value="1"/>
</dbReference>
<feature type="region of interest" description="Disordered" evidence="4">
    <location>
        <begin position="135"/>
        <end position="190"/>
    </location>
</feature>
<feature type="compositionally biased region" description="Basic and acidic residues" evidence="4">
    <location>
        <begin position="224"/>
        <end position="248"/>
    </location>
</feature>
<feature type="region of interest" description="Disordered" evidence="4">
    <location>
        <begin position="354"/>
        <end position="407"/>
    </location>
</feature>
<feature type="compositionally biased region" description="Basic and acidic residues" evidence="4">
    <location>
        <begin position="672"/>
        <end position="696"/>
    </location>
</feature>
<evidence type="ECO:0000259" key="5">
    <source>
        <dbReference type="PROSITE" id="PS50090"/>
    </source>
</evidence>
<dbReference type="SUPFAM" id="SSF46689">
    <property type="entry name" value="Homeodomain-like"/>
    <property type="match status" value="1"/>
</dbReference>
<protein>
    <recommendedName>
        <fullName evidence="9">Myb-like domain-containing protein</fullName>
    </recommendedName>
</protein>
<sequence length="1200" mass="135231">MKDQRGSFRLFSVLGECLKKRMLVQIDPTGSVEEGTPEGSQRFPKEVFRVRILALGPLLPPGSLHRIINTEWAISLANVQRRCNSRLDQRLNMGHIRFDDEGATPIIRAVHHSDQLWTVAKPPRRSTKIITVSAPNATWEEPQRKRRRTVNDRFWSSRDTDRQGKGKDGKPWKVHGRLSDPLASKHESTIRPAVSVAVAEVVRTRDAGGVGLSARRERKGKRQRQSDVERGADIAGEHAGKDAVKSVPDESVPVYTTSSKEKRRFRKRDATVKKESGSTEAVTDGKVVPTGDMKHAPEASREKKDRKKKPKRLREPRTDVEHIAVKNPPPTDATTESMHQQPVHDLKVEVANAMSSGAMPQPSIKKRKRGHTGQKDHSFAADPRLEDQTGAVGKPESKKRKRKSLTVPTLKTEAVDASATAPVERASLDVGDTVATAGNVKERQTKPTHHSVPLRAPNIKVEADVQWNNQGQKPEGVHRRVPSSGIEFEKVISEIQWALDDVQRVCSLLPLGYNKRTPPSAWLQEIRWNVRNIGDHLHEHLAKEEDALVRAWSIVCGKYMNGHPRKYYFATGDAWRRQYMRYEMKGEDAKEHRERFNGALEIRNAHAQALGCSRLKSLCTADFVNKEEQSIPGASLDAVPVGSQNLIRSGSPKTALKAFVTDHSQVGGPMSKTRELSAKKPDSKSSRGDVESEGEWKYVANSRDGVHQDRARDSISPEFQRPGARRSPGPNLDRITPTSLPDPVKSGPARGPFTSIEKAAADDVLEYICKQYDLDSLGMRGNMSDWKRLLPELKVEMRYALPNRTKDAVRAFCQRRYIPKTEGFWTKEEDEMLLKARSQYSNRWSAIAALVNGRTRQQCRDRYWNNLHFGEKIEGGLWGRDEEVKLISIVSECIKQIKQAIVAKGDLINKMEEVDTLVNWNVVSDKLGTQRSNHKVRKKWKQLKRRNPDLLNAMEDDYRPALAVTAWYHDGQSDPQKRAAAQYRSFERGDTYDVLVEIHKAITDHRKIWSEEVAVWTTIGRGSQGSRFSSALRRKAYQEALGKYGRKKAVRAATTIAGKAKAMAESMEWRIARRGTTFVRGYAPKLRGKQVALQKEHVEHGGDDAEKVLARRQLCLKRRRARRWREKVRERRLGGTDGDEENRAAVESAPAKRPRPVRLPRSKKVSLSTEMVGNSDEDEDTDTGADRCPLSGSNCGNTDI</sequence>
<dbReference type="PROSITE" id="PS50090">
    <property type="entry name" value="MYB_LIKE"/>
    <property type="match status" value="2"/>
</dbReference>
<evidence type="ECO:0000259" key="6">
    <source>
        <dbReference type="PROSITE" id="PS51294"/>
    </source>
</evidence>
<keyword evidence="2" id="KW-0238">DNA-binding</keyword>
<name>A0AAN6FGX9_9PEZI</name>
<dbReference type="PANTHER" id="PTHR46380">
    <property type="entry name" value="CYCLIN-D-BINDING MYB-LIKE TRANSCRIPTION FACTOR 1"/>
    <property type="match status" value="1"/>
</dbReference>
<comment type="subcellular location">
    <subcellularLocation>
        <location evidence="1">Nucleus</location>
    </subcellularLocation>
</comment>
<dbReference type="AlphaFoldDB" id="A0AAN6FGX9"/>
<dbReference type="CDD" id="cd00167">
    <property type="entry name" value="SANT"/>
    <property type="match status" value="1"/>
</dbReference>
<evidence type="ECO:0000313" key="7">
    <source>
        <dbReference type="EMBL" id="KAK0318046.1"/>
    </source>
</evidence>
<feature type="domain" description="Myb-like" evidence="5">
    <location>
        <begin position="870"/>
        <end position="944"/>
    </location>
</feature>
<accession>A0AAN6FGX9</accession>
<dbReference type="PANTHER" id="PTHR46380:SF2">
    <property type="entry name" value="CYCLIN-D-BINDING MYB-LIKE TRANSCRIPTION FACTOR 1"/>
    <property type="match status" value="1"/>
</dbReference>
<feature type="compositionally biased region" description="Basic and acidic residues" evidence="4">
    <location>
        <begin position="704"/>
        <end position="715"/>
    </location>
</feature>
<evidence type="ECO:0000256" key="2">
    <source>
        <dbReference type="ARBA" id="ARBA00023125"/>
    </source>
</evidence>
<feature type="compositionally biased region" description="Basic and acidic residues" evidence="4">
    <location>
        <begin position="149"/>
        <end position="171"/>
    </location>
</feature>
<dbReference type="SMART" id="SM00717">
    <property type="entry name" value="SANT"/>
    <property type="match status" value="2"/>
</dbReference>
<keyword evidence="3" id="KW-0539">Nucleus</keyword>
<dbReference type="PROSITE" id="PS51294">
    <property type="entry name" value="HTH_MYB"/>
    <property type="match status" value="1"/>
</dbReference>
<feature type="compositionally biased region" description="Basic and acidic residues" evidence="4">
    <location>
        <begin position="313"/>
        <end position="324"/>
    </location>
</feature>
<dbReference type="InterPro" id="IPR001005">
    <property type="entry name" value="SANT/Myb"/>
</dbReference>
<evidence type="ECO:0000256" key="1">
    <source>
        <dbReference type="ARBA" id="ARBA00004123"/>
    </source>
</evidence>
<dbReference type="GO" id="GO:0000976">
    <property type="term" value="F:transcription cis-regulatory region binding"/>
    <property type="evidence" value="ECO:0007669"/>
    <property type="project" value="TreeGrafter"/>
</dbReference>
<dbReference type="InterPro" id="IPR009057">
    <property type="entry name" value="Homeodomain-like_sf"/>
</dbReference>
<comment type="caution">
    <text evidence="7">The sequence shown here is derived from an EMBL/GenBank/DDBJ whole genome shotgun (WGS) entry which is preliminary data.</text>
</comment>
<feature type="compositionally biased region" description="Basic and acidic residues" evidence="4">
    <location>
        <begin position="373"/>
        <end position="387"/>
    </location>
</feature>
<dbReference type="Gene3D" id="1.10.10.60">
    <property type="entry name" value="Homeodomain-like"/>
    <property type="match status" value="1"/>
</dbReference>
<feature type="domain" description="Myb-like" evidence="5">
    <location>
        <begin position="822"/>
        <end position="867"/>
    </location>
</feature>
<feature type="compositionally biased region" description="Basic and acidic residues" evidence="4">
    <location>
        <begin position="268"/>
        <end position="277"/>
    </location>
</feature>
<reference evidence="7" key="1">
    <citation type="submission" date="2021-12" db="EMBL/GenBank/DDBJ databases">
        <title>Black yeast isolated from Biological Soil Crust.</title>
        <authorList>
            <person name="Kurbessoian T."/>
        </authorList>
    </citation>
    <scope>NUCLEOTIDE SEQUENCE</scope>
    <source>
        <strain evidence="7">CCFEE 5208</strain>
    </source>
</reference>